<keyword evidence="2" id="KW-1185">Reference proteome</keyword>
<gene>
    <name evidence="1" type="ORF">HPB50_016419</name>
</gene>
<dbReference type="Proteomes" id="UP000821845">
    <property type="component" value="Chromosome 2"/>
</dbReference>
<evidence type="ECO:0000313" key="1">
    <source>
        <dbReference type="EMBL" id="KAH6939176.1"/>
    </source>
</evidence>
<sequence>MSVRSMRSAPHDNIAGNATSASLSDGKPEVSERYVSGRGFFGSGCDRYRLVPAAPQMQSLLLLLLPGCWPAAGRLPGPSGSGGTAPCEVSRLLVGAPDAQTQQPNVDRGGAVFRCSTEASGSCQTVPFDQLGPTEVPVGRHLERTDDKSGQWFGATLHSAGENGLIVACAPRYVYFSVNHRRREPVGTCFVSQSFFGGFQEFSPCRTYSKTYKRALWSPWNEQRCPK</sequence>
<comment type="caution">
    <text evidence="1">The sequence shown here is derived from an EMBL/GenBank/DDBJ whole genome shotgun (WGS) entry which is preliminary data.</text>
</comment>
<name>A0ACB7SYW1_HYAAI</name>
<dbReference type="EMBL" id="CM023482">
    <property type="protein sequence ID" value="KAH6939176.1"/>
    <property type="molecule type" value="Genomic_DNA"/>
</dbReference>
<evidence type="ECO:0000313" key="2">
    <source>
        <dbReference type="Proteomes" id="UP000821845"/>
    </source>
</evidence>
<organism evidence="1 2">
    <name type="scientific">Hyalomma asiaticum</name>
    <name type="common">Tick</name>
    <dbReference type="NCBI Taxonomy" id="266040"/>
    <lineage>
        <taxon>Eukaryota</taxon>
        <taxon>Metazoa</taxon>
        <taxon>Ecdysozoa</taxon>
        <taxon>Arthropoda</taxon>
        <taxon>Chelicerata</taxon>
        <taxon>Arachnida</taxon>
        <taxon>Acari</taxon>
        <taxon>Parasitiformes</taxon>
        <taxon>Ixodida</taxon>
        <taxon>Ixodoidea</taxon>
        <taxon>Ixodidae</taxon>
        <taxon>Hyalomminae</taxon>
        <taxon>Hyalomma</taxon>
    </lineage>
</organism>
<proteinExistence type="predicted"/>
<accession>A0ACB7SYW1</accession>
<protein>
    <submittedName>
        <fullName evidence="1">Uncharacterized protein</fullName>
    </submittedName>
</protein>
<reference evidence="1" key="1">
    <citation type="submission" date="2020-05" db="EMBL/GenBank/DDBJ databases">
        <title>Large-scale comparative analyses of tick genomes elucidate their genetic diversity and vector capacities.</title>
        <authorList>
            <person name="Jia N."/>
            <person name="Wang J."/>
            <person name="Shi W."/>
            <person name="Du L."/>
            <person name="Sun Y."/>
            <person name="Zhan W."/>
            <person name="Jiang J."/>
            <person name="Wang Q."/>
            <person name="Zhang B."/>
            <person name="Ji P."/>
            <person name="Sakyi L.B."/>
            <person name="Cui X."/>
            <person name="Yuan T."/>
            <person name="Jiang B."/>
            <person name="Yang W."/>
            <person name="Lam T.T.-Y."/>
            <person name="Chang Q."/>
            <person name="Ding S."/>
            <person name="Wang X."/>
            <person name="Zhu J."/>
            <person name="Ruan X."/>
            <person name="Zhao L."/>
            <person name="Wei J."/>
            <person name="Que T."/>
            <person name="Du C."/>
            <person name="Cheng J."/>
            <person name="Dai P."/>
            <person name="Han X."/>
            <person name="Huang E."/>
            <person name="Gao Y."/>
            <person name="Liu J."/>
            <person name="Shao H."/>
            <person name="Ye R."/>
            <person name="Li L."/>
            <person name="Wei W."/>
            <person name="Wang X."/>
            <person name="Wang C."/>
            <person name="Yang T."/>
            <person name="Huo Q."/>
            <person name="Li W."/>
            <person name="Guo W."/>
            <person name="Chen H."/>
            <person name="Zhou L."/>
            <person name="Ni X."/>
            <person name="Tian J."/>
            <person name="Zhou Y."/>
            <person name="Sheng Y."/>
            <person name="Liu T."/>
            <person name="Pan Y."/>
            <person name="Xia L."/>
            <person name="Li J."/>
            <person name="Zhao F."/>
            <person name="Cao W."/>
        </authorList>
    </citation>
    <scope>NUCLEOTIDE SEQUENCE</scope>
    <source>
        <strain evidence="1">Hyas-2018</strain>
    </source>
</reference>